<evidence type="ECO:0000313" key="6">
    <source>
        <dbReference type="EMBL" id="KAK7078509.1"/>
    </source>
</evidence>
<evidence type="ECO:0000256" key="3">
    <source>
        <dbReference type="ARBA" id="ARBA00022989"/>
    </source>
</evidence>
<dbReference type="Proteomes" id="UP001381693">
    <property type="component" value="Unassembled WGS sequence"/>
</dbReference>
<dbReference type="InterPro" id="IPR036259">
    <property type="entry name" value="MFS_trans_sf"/>
</dbReference>
<evidence type="ECO:0000256" key="5">
    <source>
        <dbReference type="SAM" id="Phobius"/>
    </source>
</evidence>
<proteinExistence type="predicted"/>
<organism evidence="6 7">
    <name type="scientific">Halocaridina rubra</name>
    <name type="common">Hawaiian red shrimp</name>
    <dbReference type="NCBI Taxonomy" id="373956"/>
    <lineage>
        <taxon>Eukaryota</taxon>
        <taxon>Metazoa</taxon>
        <taxon>Ecdysozoa</taxon>
        <taxon>Arthropoda</taxon>
        <taxon>Crustacea</taxon>
        <taxon>Multicrustacea</taxon>
        <taxon>Malacostraca</taxon>
        <taxon>Eumalacostraca</taxon>
        <taxon>Eucarida</taxon>
        <taxon>Decapoda</taxon>
        <taxon>Pleocyemata</taxon>
        <taxon>Caridea</taxon>
        <taxon>Atyoidea</taxon>
        <taxon>Atyidae</taxon>
        <taxon>Halocaridina</taxon>
    </lineage>
</organism>
<dbReference type="InterPro" id="IPR005828">
    <property type="entry name" value="MFS_sugar_transport-like"/>
</dbReference>
<keyword evidence="4 5" id="KW-0472">Membrane</keyword>
<dbReference type="GO" id="GO:0016020">
    <property type="term" value="C:membrane"/>
    <property type="evidence" value="ECO:0007669"/>
    <property type="project" value="UniProtKB-SubCell"/>
</dbReference>
<accession>A0AAN8XFZ7</accession>
<evidence type="ECO:0000256" key="2">
    <source>
        <dbReference type="ARBA" id="ARBA00022692"/>
    </source>
</evidence>
<dbReference type="AlphaFoldDB" id="A0AAN8XFZ7"/>
<feature type="transmembrane region" description="Helical" evidence="5">
    <location>
        <begin position="39"/>
        <end position="58"/>
    </location>
</feature>
<comment type="caution">
    <text evidence="6">The sequence shown here is derived from an EMBL/GenBank/DDBJ whole genome shotgun (WGS) entry which is preliminary data.</text>
</comment>
<name>A0AAN8XFZ7_HALRR</name>
<sequence>METCSSEKRSIVGSLFVLPWALSYMVLPGIAYLIRTWQWLQVAFSVPALFLAAYFWILPESPRWLILNGRHQEALKILKKAAEMNNKPFPSENTMLKAMERVGEVEGDKSQTTSKSLSTRVTEVVQHYFALMKIPAFRKRILVCYFCWFGAGLVYYGVSLNATNLRWANF</sequence>
<dbReference type="SUPFAM" id="SSF103473">
    <property type="entry name" value="MFS general substrate transporter"/>
    <property type="match status" value="1"/>
</dbReference>
<evidence type="ECO:0000313" key="7">
    <source>
        <dbReference type="Proteomes" id="UP001381693"/>
    </source>
</evidence>
<keyword evidence="3 5" id="KW-1133">Transmembrane helix</keyword>
<evidence type="ECO:0000256" key="1">
    <source>
        <dbReference type="ARBA" id="ARBA00004141"/>
    </source>
</evidence>
<feature type="transmembrane region" description="Helical" evidence="5">
    <location>
        <begin position="12"/>
        <end position="33"/>
    </location>
</feature>
<dbReference type="PANTHER" id="PTHR24064">
    <property type="entry name" value="SOLUTE CARRIER FAMILY 22 MEMBER"/>
    <property type="match status" value="1"/>
</dbReference>
<comment type="subcellular location">
    <subcellularLocation>
        <location evidence="1">Membrane</location>
        <topology evidence="1">Multi-pass membrane protein</topology>
    </subcellularLocation>
</comment>
<feature type="transmembrane region" description="Helical" evidence="5">
    <location>
        <begin position="141"/>
        <end position="158"/>
    </location>
</feature>
<evidence type="ECO:0000256" key="4">
    <source>
        <dbReference type="ARBA" id="ARBA00023136"/>
    </source>
</evidence>
<keyword evidence="7" id="KW-1185">Reference proteome</keyword>
<reference evidence="6 7" key="1">
    <citation type="submission" date="2023-11" db="EMBL/GenBank/DDBJ databases">
        <title>Halocaridina rubra genome assembly.</title>
        <authorList>
            <person name="Smith C."/>
        </authorList>
    </citation>
    <scope>NUCLEOTIDE SEQUENCE [LARGE SCALE GENOMIC DNA]</scope>
    <source>
        <strain evidence="6">EP-1</strain>
        <tissue evidence="6">Whole</tissue>
    </source>
</reference>
<dbReference type="Gene3D" id="1.20.1250.20">
    <property type="entry name" value="MFS general substrate transporter like domains"/>
    <property type="match status" value="1"/>
</dbReference>
<protein>
    <submittedName>
        <fullName evidence="6">Uncharacterized protein</fullName>
    </submittedName>
</protein>
<dbReference type="EMBL" id="JAXCGZ010007795">
    <property type="protein sequence ID" value="KAK7078509.1"/>
    <property type="molecule type" value="Genomic_DNA"/>
</dbReference>
<keyword evidence="2 5" id="KW-0812">Transmembrane</keyword>
<dbReference type="Pfam" id="PF00083">
    <property type="entry name" value="Sugar_tr"/>
    <property type="match status" value="1"/>
</dbReference>
<dbReference type="GO" id="GO:0022857">
    <property type="term" value="F:transmembrane transporter activity"/>
    <property type="evidence" value="ECO:0007669"/>
    <property type="project" value="InterPro"/>
</dbReference>
<gene>
    <name evidence="6" type="ORF">SK128_022825</name>
</gene>